<gene>
    <name evidence="3" type="ORF">SLEP1_g13580</name>
</gene>
<evidence type="ECO:0000256" key="2">
    <source>
        <dbReference type="SAM" id="Phobius"/>
    </source>
</evidence>
<evidence type="ECO:0000313" key="3">
    <source>
        <dbReference type="EMBL" id="GKV00975.1"/>
    </source>
</evidence>
<dbReference type="Proteomes" id="UP001054252">
    <property type="component" value="Unassembled WGS sequence"/>
</dbReference>
<keyword evidence="2" id="KW-0812">Transmembrane</keyword>
<feature type="compositionally biased region" description="Acidic residues" evidence="1">
    <location>
        <begin position="35"/>
        <end position="44"/>
    </location>
</feature>
<comment type="caution">
    <text evidence="3">The sequence shown here is derived from an EMBL/GenBank/DDBJ whole genome shotgun (WGS) entry which is preliminary data.</text>
</comment>
<protein>
    <recommendedName>
        <fullName evidence="5">SAYSvFN domain-containing protein</fullName>
    </recommendedName>
</protein>
<evidence type="ECO:0000313" key="4">
    <source>
        <dbReference type="Proteomes" id="UP001054252"/>
    </source>
</evidence>
<reference evidence="3 4" key="1">
    <citation type="journal article" date="2021" name="Commun. Biol.">
        <title>The genome of Shorea leprosula (Dipterocarpaceae) highlights the ecological relevance of drought in aseasonal tropical rainforests.</title>
        <authorList>
            <person name="Ng K.K.S."/>
            <person name="Kobayashi M.J."/>
            <person name="Fawcett J.A."/>
            <person name="Hatakeyama M."/>
            <person name="Paape T."/>
            <person name="Ng C.H."/>
            <person name="Ang C.C."/>
            <person name="Tnah L.H."/>
            <person name="Lee C.T."/>
            <person name="Nishiyama T."/>
            <person name="Sese J."/>
            <person name="O'Brien M.J."/>
            <person name="Copetti D."/>
            <person name="Mohd Noor M.I."/>
            <person name="Ong R.C."/>
            <person name="Putra M."/>
            <person name="Sireger I.Z."/>
            <person name="Indrioko S."/>
            <person name="Kosugi Y."/>
            <person name="Izuno A."/>
            <person name="Isagi Y."/>
            <person name="Lee S.L."/>
            <person name="Shimizu K.K."/>
        </authorList>
    </citation>
    <scope>NUCLEOTIDE SEQUENCE [LARGE SCALE GENOMIC DNA]</scope>
    <source>
        <strain evidence="3">214</strain>
    </source>
</reference>
<feature type="compositionally biased region" description="Acidic residues" evidence="1">
    <location>
        <begin position="12"/>
        <end position="21"/>
    </location>
</feature>
<keyword evidence="2" id="KW-0472">Membrane</keyword>
<keyword evidence="4" id="KW-1185">Reference proteome</keyword>
<sequence length="113" mass="12975">MPAQKGSYEDSATPDEEEDEPTPFNNNHDQRQQENDDDDDDADESDRSGHSSSNEEKEEYVILFSMLCFALIVFHMGFDFGMRGLILAICMVLFCVNKYSEESSSWVFVERTI</sequence>
<dbReference type="EMBL" id="BPVZ01000016">
    <property type="protein sequence ID" value="GKV00975.1"/>
    <property type="molecule type" value="Genomic_DNA"/>
</dbReference>
<name>A0AAV5IQ93_9ROSI</name>
<keyword evidence="2" id="KW-1133">Transmembrane helix</keyword>
<dbReference type="AlphaFoldDB" id="A0AAV5IQ93"/>
<evidence type="ECO:0008006" key="5">
    <source>
        <dbReference type="Google" id="ProtNLM"/>
    </source>
</evidence>
<proteinExistence type="predicted"/>
<evidence type="ECO:0000256" key="1">
    <source>
        <dbReference type="SAM" id="MobiDB-lite"/>
    </source>
</evidence>
<feature type="region of interest" description="Disordered" evidence="1">
    <location>
        <begin position="1"/>
        <end position="57"/>
    </location>
</feature>
<accession>A0AAV5IQ93</accession>
<organism evidence="3 4">
    <name type="scientific">Rubroshorea leprosula</name>
    <dbReference type="NCBI Taxonomy" id="152421"/>
    <lineage>
        <taxon>Eukaryota</taxon>
        <taxon>Viridiplantae</taxon>
        <taxon>Streptophyta</taxon>
        <taxon>Embryophyta</taxon>
        <taxon>Tracheophyta</taxon>
        <taxon>Spermatophyta</taxon>
        <taxon>Magnoliopsida</taxon>
        <taxon>eudicotyledons</taxon>
        <taxon>Gunneridae</taxon>
        <taxon>Pentapetalae</taxon>
        <taxon>rosids</taxon>
        <taxon>malvids</taxon>
        <taxon>Malvales</taxon>
        <taxon>Dipterocarpaceae</taxon>
        <taxon>Rubroshorea</taxon>
    </lineage>
</organism>
<feature type="compositionally biased region" description="Basic and acidic residues" evidence="1">
    <location>
        <begin position="45"/>
        <end position="55"/>
    </location>
</feature>
<feature type="transmembrane region" description="Helical" evidence="2">
    <location>
        <begin position="60"/>
        <end position="78"/>
    </location>
</feature>